<feature type="domain" description="Heme NO-binding" evidence="1">
    <location>
        <begin position="1"/>
        <end position="113"/>
    </location>
</feature>
<name>A0A081BRA5_9BACT</name>
<dbReference type="InterPro" id="IPR038158">
    <property type="entry name" value="H-NOX_domain_sf"/>
</dbReference>
<evidence type="ECO:0000259" key="1">
    <source>
        <dbReference type="Pfam" id="PF07700"/>
    </source>
</evidence>
<evidence type="ECO:0000313" key="2">
    <source>
        <dbReference type="EMBL" id="GAK53936.1"/>
    </source>
</evidence>
<organism evidence="2">
    <name type="scientific">Candidatus Moduliflexus flocculans</name>
    <dbReference type="NCBI Taxonomy" id="1499966"/>
    <lineage>
        <taxon>Bacteria</taxon>
        <taxon>Candidatus Moduliflexota</taxon>
        <taxon>Candidatus Moduliflexia</taxon>
        <taxon>Candidatus Moduliflexales</taxon>
        <taxon>Candidatus Moduliflexaceae</taxon>
    </lineage>
</organism>
<accession>A0A081BRA5</accession>
<gene>
    <name evidence="2" type="ORF">U14_05213</name>
</gene>
<reference evidence="2" key="1">
    <citation type="journal article" date="2015" name="PeerJ">
        <title>First genomic representation of candidate bacterial phylum KSB3 points to enhanced environmental sensing as a trigger of wastewater bulking.</title>
        <authorList>
            <person name="Sekiguchi Y."/>
            <person name="Ohashi A."/>
            <person name="Parks D.H."/>
            <person name="Yamauchi T."/>
            <person name="Tyson G.W."/>
            <person name="Hugenholtz P."/>
        </authorList>
    </citation>
    <scope>NUCLEOTIDE SEQUENCE [LARGE SCALE GENOMIC DNA]</scope>
</reference>
<dbReference type="STRING" id="1499966.U14_05213"/>
<keyword evidence="3" id="KW-1185">Reference proteome</keyword>
<dbReference type="EMBL" id="DF820460">
    <property type="protein sequence ID" value="GAK53936.1"/>
    <property type="molecule type" value="Genomic_DNA"/>
</dbReference>
<dbReference type="SUPFAM" id="SSF111126">
    <property type="entry name" value="Ligand-binding domain in the NO signalling and Golgi transport"/>
    <property type="match status" value="1"/>
</dbReference>
<dbReference type="InterPro" id="IPR011644">
    <property type="entry name" value="Heme_NO-bd"/>
</dbReference>
<evidence type="ECO:0000313" key="3">
    <source>
        <dbReference type="Proteomes" id="UP000030700"/>
    </source>
</evidence>
<dbReference type="AlphaFoldDB" id="A0A081BRA5"/>
<dbReference type="Gene3D" id="3.90.1520.10">
    <property type="entry name" value="H-NOX domain"/>
    <property type="match status" value="1"/>
</dbReference>
<dbReference type="InterPro" id="IPR024096">
    <property type="entry name" value="NO_sig/Golgi_transp_ligand-bd"/>
</dbReference>
<dbReference type="HOGENOM" id="CLU_079260_2_0_0"/>
<sequence length="125" mass="14486">MKLAASIMRQTNLSLSQLADMFGEYWVLEYSQKMYGQHYLKHATAKSFLLDMDNLHLAMTKNMANARPPRFTFTWKDERTLLMKYISSRNMADFAAGLVKGVGKFYHEKLDVKLIGNDQIQVIFP</sequence>
<dbReference type="Proteomes" id="UP000030700">
    <property type="component" value="Unassembled WGS sequence"/>
</dbReference>
<proteinExistence type="predicted"/>
<protein>
    <submittedName>
        <fullName evidence="2">Heme NO binding domain protein</fullName>
    </submittedName>
</protein>
<dbReference type="GO" id="GO:0020037">
    <property type="term" value="F:heme binding"/>
    <property type="evidence" value="ECO:0007669"/>
    <property type="project" value="InterPro"/>
</dbReference>
<dbReference type="Pfam" id="PF07700">
    <property type="entry name" value="HNOB"/>
    <property type="match status" value="1"/>
</dbReference>